<evidence type="ECO:0000256" key="9">
    <source>
        <dbReference type="ARBA" id="ARBA00023004"/>
    </source>
</evidence>
<dbReference type="GO" id="GO:0016020">
    <property type="term" value="C:membrane"/>
    <property type="evidence" value="ECO:0007669"/>
    <property type="project" value="UniProtKB-SubCell"/>
</dbReference>
<comment type="similarity">
    <text evidence="3">Belongs to the cytochrome b560 family.</text>
</comment>
<comment type="subunit">
    <text evidence="11">Part of an enzyme complex containing four subunits: a flavoprotein, an iron-sulfur protein, plus two membrane-anchoring proteins, SdhC and SdhD. The complex can form homotrimers.</text>
</comment>
<evidence type="ECO:0000256" key="1">
    <source>
        <dbReference type="ARBA" id="ARBA00004050"/>
    </source>
</evidence>
<evidence type="ECO:0000256" key="8">
    <source>
        <dbReference type="ARBA" id="ARBA00022989"/>
    </source>
</evidence>
<dbReference type="PANTHER" id="PTHR10978:SF5">
    <property type="entry name" value="SUCCINATE DEHYDROGENASE CYTOCHROME B560 SUBUNIT, MITOCHONDRIAL"/>
    <property type="match status" value="1"/>
</dbReference>
<dbReference type="GO" id="GO:0006099">
    <property type="term" value="P:tricarboxylic acid cycle"/>
    <property type="evidence" value="ECO:0007669"/>
    <property type="project" value="InterPro"/>
</dbReference>
<dbReference type="PIRSF" id="PIRSF000178">
    <property type="entry name" value="SDH_cyt_b560"/>
    <property type="match status" value="1"/>
</dbReference>
<keyword evidence="10 13" id="KW-0472">Membrane</keyword>
<evidence type="ECO:0000256" key="4">
    <source>
        <dbReference type="ARBA" id="ARBA00020076"/>
    </source>
</evidence>
<dbReference type="PROSITE" id="PS01001">
    <property type="entry name" value="SDH_CYT_2"/>
    <property type="match status" value="1"/>
</dbReference>
<protein>
    <recommendedName>
        <fullName evidence="4">Succinate dehydrogenase cytochrome b556 subunit</fullName>
    </recommendedName>
</protein>
<dbReference type="InterPro" id="IPR000701">
    <property type="entry name" value="SuccDH_FuR_B_TM-su"/>
</dbReference>
<proteinExistence type="inferred from homology"/>
<evidence type="ECO:0000256" key="6">
    <source>
        <dbReference type="ARBA" id="ARBA00022692"/>
    </source>
</evidence>
<feature type="transmembrane region" description="Helical" evidence="13">
    <location>
        <begin position="115"/>
        <end position="134"/>
    </location>
</feature>
<keyword evidence="15" id="KW-1185">Reference proteome</keyword>
<dbReference type="InterPro" id="IPR034804">
    <property type="entry name" value="SQR/QFR_C/D"/>
</dbReference>
<evidence type="ECO:0000256" key="10">
    <source>
        <dbReference type="ARBA" id="ARBA00023136"/>
    </source>
</evidence>
<feature type="transmembrane region" description="Helical" evidence="13">
    <location>
        <begin position="75"/>
        <end position="94"/>
    </location>
</feature>
<accession>A0A1E3LYQ2</accession>
<dbReference type="InterPro" id="IPR018495">
    <property type="entry name" value="Succ_DH_cyt_bsu_CS"/>
</dbReference>
<feature type="binding site" description="axial binding residue" evidence="12">
    <location>
        <position position="91"/>
    </location>
    <ligand>
        <name>heme</name>
        <dbReference type="ChEBI" id="CHEBI:30413"/>
        <note>ligand shared with second transmembrane subunit</note>
    </ligand>
    <ligandPart>
        <name>Fe</name>
        <dbReference type="ChEBI" id="CHEBI:18248"/>
    </ligandPart>
</feature>
<dbReference type="Proteomes" id="UP000094487">
    <property type="component" value="Unassembled WGS sequence"/>
</dbReference>
<organism evidence="14 15">
    <name type="scientific">Sphingomonas turrisvirgatae</name>
    <dbReference type="NCBI Taxonomy" id="1888892"/>
    <lineage>
        <taxon>Bacteria</taxon>
        <taxon>Pseudomonadati</taxon>
        <taxon>Pseudomonadota</taxon>
        <taxon>Alphaproteobacteria</taxon>
        <taxon>Sphingomonadales</taxon>
        <taxon>Sphingomonadaceae</taxon>
        <taxon>Sphingomonas</taxon>
    </lineage>
</organism>
<dbReference type="CDD" id="cd03499">
    <property type="entry name" value="SQR_TypeC_SdhC"/>
    <property type="match status" value="1"/>
</dbReference>
<keyword evidence="5 12" id="KW-0349">Heme</keyword>
<dbReference type="OrthoDB" id="9799441at2"/>
<dbReference type="NCBIfam" id="TIGR02970">
    <property type="entry name" value="succ_dehyd_cytB"/>
    <property type="match status" value="1"/>
</dbReference>
<feature type="transmembrane region" description="Helical" evidence="13">
    <location>
        <begin position="34"/>
        <end position="55"/>
    </location>
</feature>
<dbReference type="RefSeq" id="WP_069320385.1">
    <property type="nucleotide sequence ID" value="NZ_MDDS01000023.1"/>
</dbReference>
<evidence type="ECO:0000256" key="2">
    <source>
        <dbReference type="ARBA" id="ARBA00004141"/>
    </source>
</evidence>
<evidence type="ECO:0000313" key="14">
    <source>
        <dbReference type="EMBL" id="ODP37930.1"/>
    </source>
</evidence>
<evidence type="ECO:0000256" key="11">
    <source>
        <dbReference type="ARBA" id="ARBA00025912"/>
    </source>
</evidence>
<evidence type="ECO:0000256" key="12">
    <source>
        <dbReference type="PIRSR" id="PIRSR000178-1"/>
    </source>
</evidence>
<dbReference type="SUPFAM" id="SSF81343">
    <property type="entry name" value="Fumarate reductase respiratory complex transmembrane subunits"/>
    <property type="match status" value="1"/>
</dbReference>
<comment type="subcellular location">
    <subcellularLocation>
        <location evidence="2">Membrane</location>
        <topology evidence="2">Multi-pass membrane protein</topology>
    </subcellularLocation>
</comment>
<keyword evidence="9 12" id="KW-0408">Iron</keyword>
<gene>
    <name evidence="14" type="ORF">BFL28_16740</name>
</gene>
<evidence type="ECO:0000256" key="13">
    <source>
        <dbReference type="SAM" id="Phobius"/>
    </source>
</evidence>
<comment type="cofactor">
    <cofactor evidence="12">
        <name>heme</name>
        <dbReference type="ChEBI" id="CHEBI:30413"/>
    </cofactor>
    <text evidence="12">The heme is bound between the two transmembrane subunits.</text>
</comment>
<keyword evidence="6 13" id="KW-0812">Transmembrane</keyword>
<dbReference type="InterPro" id="IPR014314">
    <property type="entry name" value="Succ_DH_cytb556"/>
</dbReference>
<dbReference type="STRING" id="1888892.BFL28_16740"/>
<dbReference type="GO" id="GO:0046872">
    <property type="term" value="F:metal ion binding"/>
    <property type="evidence" value="ECO:0007669"/>
    <property type="project" value="UniProtKB-KW"/>
</dbReference>
<evidence type="ECO:0000256" key="5">
    <source>
        <dbReference type="ARBA" id="ARBA00022617"/>
    </source>
</evidence>
<keyword evidence="8 13" id="KW-1133">Transmembrane helix</keyword>
<reference evidence="14 15" key="1">
    <citation type="submission" date="2016-08" db="EMBL/GenBank/DDBJ databases">
        <title>Draft genome of the agarase producing Sphingomonas sp. MCT13.</title>
        <authorList>
            <person name="D'Andrea M.M."/>
            <person name="Rossolini G.M."/>
            <person name="Thaller M.C."/>
        </authorList>
    </citation>
    <scope>NUCLEOTIDE SEQUENCE [LARGE SCALE GENOMIC DNA]</scope>
    <source>
        <strain evidence="14 15">MCT13</strain>
    </source>
</reference>
<evidence type="ECO:0000256" key="7">
    <source>
        <dbReference type="ARBA" id="ARBA00022723"/>
    </source>
</evidence>
<sequence>MAKARNVNRPLSPHLQVWKWGPHMLVSILHRATGTGMATVGVFVFLWWLGAIAAGETHYAKFMDLLTVESGAPNIAGYILGIGLTLSFFQHMMSGIRHFWMDAGAAFELKANKRFAVLTMVVAVLLTAALWGYISYERLKAAPAVSAPIAVETK</sequence>
<evidence type="ECO:0000256" key="3">
    <source>
        <dbReference type="ARBA" id="ARBA00007244"/>
    </source>
</evidence>
<dbReference type="Gene3D" id="1.20.1300.10">
    <property type="entry name" value="Fumarate reductase/succinate dehydrogenase, transmembrane subunit"/>
    <property type="match status" value="1"/>
</dbReference>
<dbReference type="EMBL" id="MDDS01000023">
    <property type="protein sequence ID" value="ODP37930.1"/>
    <property type="molecule type" value="Genomic_DNA"/>
</dbReference>
<keyword evidence="7 12" id="KW-0479">Metal-binding</keyword>
<name>A0A1E3LYQ2_9SPHN</name>
<dbReference type="AlphaFoldDB" id="A0A1E3LYQ2"/>
<evidence type="ECO:0000313" key="15">
    <source>
        <dbReference type="Proteomes" id="UP000094487"/>
    </source>
</evidence>
<dbReference type="PANTHER" id="PTHR10978">
    <property type="entry name" value="SUCCINATE DEHYDROGENASE CYTOCHROME B560 SUBUNIT"/>
    <property type="match status" value="1"/>
</dbReference>
<dbReference type="GO" id="GO:0009055">
    <property type="term" value="F:electron transfer activity"/>
    <property type="evidence" value="ECO:0007669"/>
    <property type="project" value="InterPro"/>
</dbReference>
<comment type="caution">
    <text evidence="14">The sequence shown here is derived from an EMBL/GenBank/DDBJ whole genome shotgun (WGS) entry which is preliminary data.</text>
</comment>
<comment type="function">
    <text evidence="1">Membrane-anchoring subunit of succinate dehydrogenase (SDH).</text>
</comment>
<dbReference type="Pfam" id="PF01127">
    <property type="entry name" value="Sdh_cyt"/>
    <property type="match status" value="1"/>
</dbReference>
<dbReference type="PROSITE" id="PS01000">
    <property type="entry name" value="SDH_CYT_1"/>
    <property type="match status" value="1"/>
</dbReference>